<evidence type="ECO:0000313" key="2">
    <source>
        <dbReference type="EMBL" id="BCJ97447.1"/>
    </source>
</evidence>
<proteinExistence type="predicted"/>
<evidence type="ECO:0000256" key="1">
    <source>
        <dbReference type="SAM" id="Phobius"/>
    </source>
</evidence>
<evidence type="ECO:0000313" key="3">
    <source>
        <dbReference type="Proteomes" id="UP000515703"/>
    </source>
</evidence>
<feature type="transmembrane region" description="Helical" evidence="1">
    <location>
        <begin position="71"/>
        <end position="89"/>
    </location>
</feature>
<dbReference type="EMBL" id="AP023368">
    <property type="protein sequence ID" value="BCJ97447.1"/>
    <property type="molecule type" value="Genomic_DNA"/>
</dbReference>
<sequence length="91" mass="10354">MKKWLRLIKEQKLLLDIINVMIGILLIILAIIYFTHPNNYVIMIAALILAGTVNVINGIKRVIIHNKKSSIGFFVVGGFVYLISIFLIFQL</sequence>
<keyword evidence="3" id="KW-1185">Reference proteome</keyword>
<protein>
    <submittedName>
        <fullName evidence="2">Uncharacterized protein</fullName>
    </submittedName>
</protein>
<dbReference type="Pfam" id="PF20342">
    <property type="entry name" value="DUF6637"/>
    <property type="match status" value="1"/>
</dbReference>
<dbReference type="RefSeq" id="WP_185257872.1">
    <property type="nucleotide sequence ID" value="NZ_AP023368.1"/>
</dbReference>
<keyword evidence="1" id="KW-1133">Transmembrane helix</keyword>
<organism evidence="2 3">
    <name type="scientific">Anaerocolumna chitinilytica</name>
    <dbReference type="NCBI Taxonomy" id="1727145"/>
    <lineage>
        <taxon>Bacteria</taxon>
        <taxon>Bacillati</taxon>
        <taxon>Bacillota</taxon>
        <taxon>Clostridia</taxon>
        <taxon>Lachnospirales</taxon>
        <taxon>Lachnospiraceae</taxon>
        <taxon>Anaerocolumna</taxon>
    </lineage>
</organism>
<keyword evidence="1" id="KW-0812">Transmembrane</keyword>
<dbReference type="Proteomes" id="UP000515703">
    <property type="component" value="Chromosome"/>
</dbReference>
<dbReference type="KEGG" id="acht:bsdcttw_04880"/>
<reference evidence="2 3" key="2">
    <citation type="submission" date="2020-08" db="EMBL/GenBank/DDBJ databases">
        <authorList>
            <person name="Ueki A."/>
            <person name="Tonouchi A."/>
        </authorList>
    </citation>
    <scope>NUCLEOTIDE SEQUENCE [LARGE SCALE GENOMIC DNA]</scope>
    <source>
        <strain evidence="2 3">CTTW</strain>
    </source>
</reference>
<gene>
    <name evidence="2" type="ORF">bsdcttw_04880</name>
</gene>
<keyword evidence="1" id="KW-0472">Membrane</keyword>
<feature type="transmembrane region" description="Helical" evidence="1">
    <location>
        <begin position="40"/>
        <end position="59"/>
    </location>
</feature>
<name>A0A7I8DIB1_9FIRM</name>
<feature type="transmembrane region" description="Helical" evidence="1">
    <location>
        <begin position="12"/>
        <end position="34"/>
    </location>
</feature>
<accession>A0A7I8DIB1</accession>
<dbReference type="AlphaFoldDB" id="A0A7I8DIB1"/>
<reference evidence="2 3" key="1">
    <citation type="submission" date="2020-08" db="EMBL/GenBank/DDBJ databases">
        <title>Draft genome sequencing of an Anaerocolumna strain isolated from anoxic soil subjected to BSD treatment.</title>
        <authorList>
            <person name="Uek A."/>
            <person name="Tonouchi A."/>
        </authorList>
    </citation>
    <scope>NUCLEOTIDE SEQUENCE [LARGE SCALE GENOMIC DNA]</scope>
    <source>
        <strain evidence="2 3">CTTW</strain>
    </source>
</reference>
<dbReference type="InterPro" id="IPR046577">
    <property type="entry name" value="DUF6637"/>
</dbReference>